<dbReference type="KEGG" id="kim:G3T16_08430"/>
<gene>
    <name evidence="2" type="ORF">G3T16_08430</name>
</gene>
<protein>
    <submittedName>
        <fullName evidence="2">DUF481 domain-containing protein</fullName>
    </submittedName>
</protein>
<sequence length="348" mass="39153">MTGKTELVRALVACALLLPAAGHSAEADQNLDEIVLKNGSRILGTVIELRDGIVKIKTDFAGVVKIHQDQIQDMQTRTPTVIKLADGTLLEDQAIVVQQEQLLLSGPEAPMDSYTVRDVVLGNPKPWELGHGYLWSGLVSTALTLERGNTDSDEFDYRLESVWRSLRDRYTVRLNGEIDEANDQKIAENWAVLGKYDHFLEGPLYWGLNASVEQDKFADLDRRYYLGPYLGRQFYEAPALTLSGEIGLVYVDEQFILGEDGNYRGMNWTVDATSNYLGGNSRLYLEHTGIWNLDQTEDMLLNLTMGLAFPLLFNVEAAAEVVLEHDSGRPPDVEELDQTYRFRLGYSW</sequence>
<dbReference type="RefSeq" id="WP_163494663.1">
    <property type="nucleotide sequence ID" value="NZ_CP048711.1"/>
</dbReference>
<dbReference type="Proteomes" id="UP000477680">
    <property type="component" value="Chromosome"/>
</dbReference>
<dbReference type="InterPro" id="IPR007433">
    <property type="entry name" value="DUF481"/>
</dbReference>
<keyword evidence="1" id="KW-0732">Signal</keyword>
<dbReference type="AlphaFoldDB" id="A0A6C0U7F4"/>
<keyword evidence="3" id="KW-1185">Reference proteome</keyword>
<organism evidence="2 3">
    <name type="scientific">Kineobactrum salinum</name>
    <dbReference type="NCBI Taxonomy" id="2708301"/>
    <lineage>
        <taxon>Bacteria</taxon>
        <taxon>Pseudomonadati</taxon>
        <taxon>Pseudomonadota</taxon>
        <taxon>Gammaproteobacteria</taxon>
        <taxon>Cellvibrionales</taxon>
        <taxon>Halieaceae</taxon>
        <taxon>Kineobactrum</taxon>
    </lineage>
</organism>
<evidence type="ECO:0000256" key="1">
    <source>
        <dbReference type="SAM" id="SignalP"/>
    </source>
</evidence>
<name>A0A6C0U7F4_9GAMM</name>
<dbReference type="EMBL" id="CP048711">
    <property type="protein sequence ID" value="QIB65424.1"/>
    <property type="molecule type" value="Genomic_DNA"/>
</dbReference>
<reference evidence="2 3" key="1">
    <citation type="submission" date="2020-02" db="EMBL/GenBank/DDBJ databases">
        <title>Genome sequencing for Kineobactrum sp. M2.</title>
        <authorList>
            <person name="Park S.-J."/>
        </authorList>
    </citation>
    <scope>NUCLEOTIDE SEQUENCE [LARGE SCALE GENOMIC DNA]</scope>
    <source>
        <strain evidence="2 3">M2</strain>
    </source>
</reference>
<proteinExistence type="predicted"/>
<evidence type="ECO:0000313" key="2">
    <source>
        <dbReference type="EMBL" id="QIB65424.1"/>
    </source>
</evidence>
<evidence type="ECO:0000313" key="3">
    <source>
        <dbReference type="Proteomes" id="UP000477680"/>
    </source>
</evidence>
<feature type="chain" id="PRO_5025410070" evidence="1">
    <location>
        <begin position="26"/>
        <end position="348"/>
    </location>
</feature>
<dbReference type="Pfam" id="PF04338">
    <property type="entry name" value="DUF481"/>
    <property type="match status" value="1"/>
</dbReference>
<accession>A0A6C0U7F4</accession>
<feature type="signal peptide" evidence="1">
    <location>
        <begin position="1"/>
        <end position="25"/>
    </location>
</feature>